<feature type="region of interest" description="Disordered" evidence="1">
    <location>
        <begin position="315"/>
        <end position="351"/>
    </location>
</feature>
<dbReference type="InterPro" id="IPR053134">
    <property type="entry name" value="RNA-dir_DNA_polymerase"/>
</dbReference>
<feature type="compositionally biased region" description="Polar residues" evidence="1">
    <location>
        <begin position="332"/>
        <end position="341"/>
    </location>
</feature>
<feature type="region of interest" description="Disordered" evidence="1">
    <location>
        <begin position="414"/>
        <end position="441"/>
    </location>
</feature>
<organism evidence="3 4">
    <name type="scientific">Lolium multiflorum</name>
    <name type="common">Italian ryegrass</name>
    <name type="synonym">Lolium perenne subsp. multiflorum</name>
    <dbReference type="NCBI Taxonomy" id="4521"/>
    <lineage>
        <taxon>Eukaryota</taxon>
        <taxon>Viridiplantae</taxon>
        <taxon>Streptophyta</taxon>
        <taxon>Embryophyta</taxon>
        <taxon>Tracheophyta</taxon>
        <taxon>Spermatophyta</taxon>
        <taxon>Magnoliopsida</taxon>
        <taxon>Liliopsida</taxon>
        <taxon>Poales</taxon>
        <taxon>Poaceae</taxon>
        <taxon>BOP clade</taxon>
        <taxon>Pooideae</taxon>
        <taxon>Poodae</taxon>
        <taxon>Poeae</taxon>
        <taxon>Poeae Chloroplast Group 2 (Poeae type)</taxon>
        <taxon>Loliodinae</taxon>
        <taxon>Loliinae</taxon>
        <taxon>Lolium</taxon>
    </lineage>
</organism>
<reference evidence="3" key="1">
    <citation type="submission" date="2023-07" db="EMBL/GenBank/DDBJ databases">
        <title>A chromosome-level genome assembly of Lolium multiflorum.</title>
        <authorList>
            <person name="Chen Y."/>
            <person name="Copetti D."/>
            <person name="Kolliker R."/>
            <person name="Studer B."/>
        </authorList>
    </citation>
    <scope>NUCLEOTIDE SEQUENCE</scope>
    <source>
        <strain evidence="3">02402/16</strain>
        <tissue evidence="3">Leaf</tissue>
    </source>
</reference>
<dbReference type="PANTHER" id="PTHR24559:SF444">
    <property type="entry name" value="REVERSE TRANSCRIPTASE DOMAIN-CONTAINING PROTEIN"/>
    <property type="match status" value="1"/>
</dbReference>
<dbReference type="AlphaFoldDB" id="A0AAD8X7I2"/>
<feature type="region of interest" description="Disordered" evidence="1">
    <location>
        <begin position="123"/>
        <end position="160"/>
    </location>
</feature>
<feature type="region of interest" description="Disordered" evidence="1">
    <location>
        <begin position="367"/>
        <end position="399"/>
    </location>
</feature>
<dbReference type="Gene3D" id="3.10.10.10">
    <property type="entry name" value="HIV Type 1 Reverse Transcriptase, subunit A, domain 1"/>
    <property type="match status" value="1"/>
</dbReference>
<dbReference type="Gene3D" id="3.30.70.270">
    <property type="match status" value="1"/>
</dbReference>
<dbReference type="InterPro" id="IPR043502">
    <property type="entry name" value="DNA/RNA_pol_sf"/>
</dbReference>
<evidence type="ECO:0000256" key="1">
    <source>
        <dbReference type="SAM" id="MobiDB-lite"/>
    </source>
</evidence>
<comment type="caution">
    <text evidence="3">The sequence shown here is derived from an EMBL/GenBank/DDBJ whole genome shotgun (WGS) entry which is preliminary data.</text>
</comment>
<evidence type="ECO:0000259" key="2">
    <source>
        <dbReference type="Pfam" id="PF00078"/>
    </source>
</evidence>
<dbReference type="InterPro" id="IPR043128">
    <property type="entry name" value="Rev_trsase/Diguanyl_cyclase"/>
</dbReference>
<feature type="domain" description="Reverse transcriptase" evidence="2">
    <location>
        <begin position="542"/>
        <end position="704"/>
    </location>
</feature>
<dbReference type="EMBL" id="JAUUTY010000001">
    <property type="protein sequence ID" value="KAK1699526.1"/>
    <property type="molecule type" value="Genomic_DNA"/>
</dbReference>
<gene>
    <name evidence="3" type="ORF">QYE76_016223</name>
</gene>
<protein>
    <recommendedName>
        <fullName evidence="2">Reverse transcriptase domain-containing protein</fullName>
    </recommendedName>
</protein>
<evidence type="ECO:0000313" key="4">
    <source>
        <dbReference type="Proteomes" id="UP001231189"/>
    </source>
</evidence>
<sequence>MASVCSPRRQLAPTVGHEVALAGVHIRAGILEIAGERTVSALVQRIYDMDFINDNAGCFTNGGKFPHNGRTIEFGSHRVYFGTVPVHQCLSPVLEAPDPPRWLCAGRAAGSVEVMMTGVVGAGKEATDEGAGRAASTRPAKPPLERDAGAAGASSAPPETPLQAAMNALATPIAQNIDPAEAQAQLEATRKTLLSGGANIIQAQRELNLTLREYNAAHGFASVSAHAARIPENRLKARNLDQDLRKEVLAGKSTSASVSIVEKPKYSSPDKTIKAAKAAVELCESLSGDALAKQQERVRELLETIEQQNAEQLAKLNKAAASKSARSTKNAGSKSHGQASSPHPDRRREKEMNARQMTVYDPVLAGKQQAGQHNAGRKSQGADRGYARGGYAGNNHAGRYETGQNYRAARAAYEEMPPPRFRQARAAEPERYGEGDSESAPFVSVPDSIKHRKALVSFLRENRNIFAWSTDDLVGVPRELAEHSLNVRKDAKPVRQPLRRFAEDRRKIIGEEVTKLLVAGFIVEVTHTEWLANPVMVEKKKDENLEAKAPKVWRMCIDYTNLNKACPRDPFPLPRIDQVIDSTAGCELLSFLDAYSGFHQIPLKKEDQIKTAFITPHGAYCYVTMPFGLRNAGATYQRCMQKCLFDQIGKNVQVYVDDIVIKTKVKNTLIDDIRQTFDNLRRFRMKLNPAKCTFGVPAGKLLGFLVSSRGIEVNTTWLDRSKPQGET</sequence>
<dbReference type="SUPFAM" id="SSF56672">
    <property type="entry name" value="DNA/RNA polymerases"/>
    <property type="match status" value="1"/>
</dbReference>
<keyword evidence="4" id="KW-1185">Reference proteome</keyword>
<proteinExistence type="predicted"/>
<accession>A0AAD8X7I2</accession>
<evidence type="ECO:0000313" key="3">
    <source>
        <dbReference type="EMBL" id="KAK1699526.1"/>
    </source>
</evidence>
<dbReference type="Proteomes" id="UP001231189">
    <property type="component" value="Unassembled WGS sequence"/>
</dbReference>
<feature type="compositionally biased region" description="Low complexity" evidence="1">
    <location>
        <begin position="315"/>
        <end position="331"/>
    </location>
</feature>
<feature type="compositionally biased region" description="Basic and acidic residues" evidence="1">
    <location>
        <begin position="425"/>
        <end position="434"/>
    </location>
</feature>
<dbReference type="Pfam" id="PF00078">
    <property type="entry name" value="RVT_1"/>
    <property type="match status" value="1"/>
</dbReference>
<name>A0AAD8X7I2_LOLMU</name>
<dbReference type="InterPro" id="IPR000477">
    <property type="entry name" value="RT_dom"/>
</dbReference>
<dbReference type="CDD" id="cd01647">
    <property type="entry name" value="RT_LTR"/>
    <property type="match status" value="1"/>
</dbReference>
<dbReference type="PANTHER" id="PTHR24559">
    <property type="entry name" value="TRANSPOSON TY3-I GAG-POL POLYPROTEIN"/>
    <property type="match status" value="1"/>
</dbReference>